<dbReference type="Pfam" id="PF04365">
    <property type="entry name" value="BrnT_toxin"/>
    <property type="match status" value="1"/>
</dbReference>
<dbReference type="InterPro" id="IPR038573">
    <property type="entry name" value="BrnT_sf"/>
</dbReference>
<dbReference type="Proteomes" id="UP000076574">
    <property type="component" value="Unassembled WGS sequence"/>
</dbReference>
<dbReference type="RefSeq" id="WP_068733962.1">
    <property type="nucleotide sequence ID" value="NZ_LVYV01000014.1"/>
</dbReference>
<gene>
    <name evidence="1" type="ORF">A4A58_28080</name>
</gene>
<dbReference type="EMBL" id="LVYV01000014">
    <property type="protein sequence ID" value="KZD22800.1"/>
    <property type="molecule type" value="Genomic_DNA"/>
</dbReference>
<proteinExistence type="predicted"/>
<sequence length="85" mass="10010">MSKLYDEAKNAINIANHGISLARATDMEIARFVVDDRFEYGETRYRAWGYIDEQPYFLAFTVRDGKVRPISLRRAHAKEMKRNVR</sequence>
<organism evidence="1 2">
    <name type="scientific">Tardiphaga robiniae</name>
    <dbReference type="NCBI Taxonomy" id="943830"/>
    <lineage>
        <taxon>Bacteria</taxon>
        <taxon>Pseudomonadati</taxon>
        <taxon>Pseudomonadota</taxon>
        <taxon>Alphaproteobacteria</taxon>
        <taxon>Hyphomicrobiales</taxon>
        <taxon>Nitrobacteraceae</taxon>
        <taxon>Tardiphaga</taxon>
    </lineage>
</organism>
<name>A0A163Z174_9BRAD</name>
<keyword evidence="2" id="KW-1185">Reference proteome</keyword>
<evidence type="ECO:0000313" key="2">
    <source>
        <dbReference type="Proteomes" id="UP000076574"/>
    </source>
</evidence>
<dbReference type="OrthoDB" id="839663at2"/>
<protein>
    <recommendedName>
        <fullName evidence="3">BrnT family toxin</fullName>
    </recommendedName>
</protein>
<dbReference type="STRING" id="943830.A4A58_28080"/>
<dbReference type="Gene3D" id="3.10.450.530">
    <property type="entry name" value="Ribonuclease toxin, BrnT, of type II toxin-antitoxin system"/>
    <property type="match status" value="1"/>
</dbReference>
<evidence type="ECO:0008006" key="3">
    <source>
        <dbReference type="Google" id="ProtNLM"/>
    </source>
</evidence>
<evidence type="ECO:0000313" key="1">
    <source>
        <dbReference type="EMBL" id="KZD22800.1"/>
    </source>
</evidence>
<accession>A0A163Z174</accession>
<dbReference type="InterPro" id="IPR007460">
    <property type="entry name" value="BrnT_toxin"/>
</dbReference>
<dbReference type="AlphaFoldDB" id="A0A163Z174"/>
<reference evidence="1 2" key="1">
    <citation type="submission" date="2016-03" db="EMBL/GenBank/DDBJ databases">
        <title>Microsymbionts genomes from the relict species Vavilovia formosa (Stev.) Fed.</title>
        <authorList>
            <person name="Kopat V."/>
            <person name="Chirak E."/>
            <person name="Kimeklis A."/>
            <person name="Andronov E."/>
        </authorList>
    </citation>
    <scope>NUCLEOTIDE SEQUENCE [LARGE SCALE GENOMIC DNA]</scope>
    <source>
        <strain evidence="1 2">Vaf07</strain>
    </source>
</reference>
<comment type="caution">
    <text evidence="1">The sequence shown here is derived from an EMBL/GenBank/DDBJ whole genome shotgun (WGS) entry which is preliminary data.</text>
</comment>